<dbReference type="AlphaFoldDB" id="A0A8S1JSJ7"/>
<dbReference type="EMBL" id="CAJJDM010000002">
    <property type="protein sequence ID" value="CAD8043590.1"/>
    <property type="molecule type" value="Genomic_DNA"/>
</dbReference>
<protein>
    <submittedName>
        <fullName evidence="2">Uncharacterized protein</fullName>
    </submittedName>
</protein>
<organism evidence="2 3">
    <name type="scientific">Paramecium primaurelia</name>
    <dbReference type="NCBI Taxonomy" id="5886"/>
    <lineage>
        <taxon>Eukaryota</taxon>
        <taxon>Sar</taxon>
        <taxon>Alveolata</taxon>
        <taxon>Ciliophora</taxon>
        <taxon>Intramacronucleata</taxon>
        <taxon>Oligohymenophorea</taxon>
        <taxon>Peniculida</taxon>
        <taxon>Parameciidae</taxon>
        <taxon>Paramecium</taxon>
    </lineage>
</organism>
<evidence type="ECO:0000313" key="3">
    <source>
        <dbReference type="Proteomes" id="UP000688137"/>
    </source>
</evidence>
<feature type="chain" id="PRO_5035841719" evidence="1">
    <location>
        <begin position="21"/>
        <end position="95"/>
    </location>
</feature>
<keyword evidence="1" id="KW-0732">Signal</keyword>
<evidence type="ECO:0000256" key="1">
    <source>
        <dbReference type="SAM" id="SignalP"/>
    </source>
</evidence>
<name>A0A8S1JSJ7_PARPR</name>
<keyword evidence="3" id="KW-1185">Reference proteome</keyword>
<comment type="caution">
    <text evidence="2">The sequence shown here is derived from an EMBL/GenBank/DDBJ whole genome shotgun (WGS) entry which is preliminary data.</text>
</comment>
<dbReference type="Proteomes" id="UP000688137">
    <property type="component" value="Unassembled WGS sequence"/>
</dbReference>
<gene>
    <name evidence="2" type="ORF">PPRIM_AZ9-3.1.T0050243</name>
</gene>
<sequence length="95" mass="11574">MSKSLLIIFVLLISLKSIAAEEIDLSLIRVPNYITQEDDIQLYKIRKQQLEFQKSKYMKMSKEERKKVEQQSLAFQKWENDLKRKYQYKKRQDDL</sequence>
<accession>A0A8S1JSJ7</accession>
<feature type="signal peptide" evidence="1">
    <location>
        <begin position="1"/>
        <end position="20"/>
    </location>
</feature>
<proteinExistence type="predicted"/>
<reference evidence="2" key="1">
    <citation type="submission" date="2021-01" db="EMBL/GenBank/DDBJ databases">
        <authorList>
            <consortium name="Genoscope - CEA"/>
            <person name="William W."/>
        </authorList>
    </citation>
    <scope>NUCLEOTIDE SEQUENCE</scope>
</reference>
<evidence type="ECO:0000313" key="2">
    <source>
        <dbReference type="EMBL" id="CAD8043590.1"/>
    </source>
</evidence>